<dbReference type="AlphaFoldDB" id="A0A2R6AMY8"/>
<gene>
    <name evidence="8" type="ORF">B9Q03_10155</name>
</gene>
<dbReference type="EMBL" id="NEXE01000149">
    <property type="protein sequence ID" value="PSN87705.1"/>
    <property type="molecule type" value="Genomic_DNA"/>
</dbReference>
<dbReference type="InterPro" id="IPR001959">
    <property type="entry name" value="Transposase"/>
</dbReference>
<protein>
    <submittedName>
        <fullName evidence="8">Transposase</fullName>
    </submittedName>
</protein>
<comment type="similarity">
    <text evidence="2">In the N-terminal section; belongs to the transposase 2 family.</text>
</comment>
<evidence type="ECO:0000256" key="5">
    <source>
        <dbReference type="ARBA" id="ARBA00023172"/>
    </source>
</evidence>
<name>A0A2R6AMY8_9ARCH</name>
<accession>A0A2R6AMY8</accession>
<comment type="caution">
    <text evidence="8">The sequence shown here is derived from an EMBL/GenBank/DDBJ whole genome shotgun (WGS) entry which is preliminary data.</text>
</comment>
<keyword evidence="4" id="KW-0238">DNA-binding</keyword>
<evidence type="ECO:0000256" key="2">
    <source>
        <dbReference type="ARBA" id="ARBA00011044"/>
    </source>
</evidence>
<evidence type="ECO:0000313" key="9">
    <source>
        <dbReference type="Proteomes" id="UP000240322"/>
    </source>
</evidence>
<dbReference type="GO" id="GO:0032196">
    <property type="term" value="P:transposition"/>
    <property type="evidence" value="ECO:0007669"/>
    <property type="project" value="UniProtKB-KW"/>
</dbReference>
<reference evidence="8 9" key="1">
    <citation type="submission" date="2017-04" db="EMBL/GenBank/DDBJ databases">
        <title>Novel microbial lineages endemic to geothermal iron-oxide mats fill important gaps in the evolutionary history of Archaea.</title>
        <authorList>
            <person name="Jay Z.J."/>
            <person name="Beam J.P."/>
            <person name="Dlakic M."/>
            <person name="Rusch D.B."/>
            <person name="Kozubal M.A."/>
            <person name="Inskeep W.P."/>
        </authorList>
    </citation>
    <scope>NUCLEOTIDE SEQUENCE [LARGE SCALE GENOMIC DNA]</scope>
    <source>
        <strain evidence="8">OSP_D</strain>
    </source>
</reference>
<dbReference type="NCBIfam" id="NF040570">
    <property type="entry name" value="guided_TnpB"/>
    <property type="match status" value="1"/>
</dbReference>
<dbReference type="PANTHER" id="PTHR30405:SF11">
    <property type="entry name" value="RNA-GUIDED DNA ENDONUCLEASE RV2885C-RELATED"/>
    <property type="match status" value="1"/>
</dbReference>
<organism evidence="8 9">
    <name type="scientific">Candidatus Marsarchaeota G2 archaeon OSP_D</name>
    <dbReference type="NCBI Taxonomy" id="1978157"/>
    <lineage>
        <taxon>Archaea</taxon>
        <taxon>Candidatus Marsarchaeota</taxon>
        <taxon>Candidatus Marsarchaeota group 2</taxon>
    </lineage>
</organism>
<dbReference type="Pfam" id="PF01385">
    <property type="entry name" value="OrfB_IS605"/>
    <property type="match status" value="1"/>
</dbReference>
<dbReference type="InterPro" id="IPR010095">
    <property type="entry name" value="Cas12f1-like_TNB"/>
</dbReference>
<dbReference type="NCBIfam" id="TIGR01766">
    <property type="entry name" value="IS200/IS605 family accessory protein TnpB-like domain"/>
    <property type="match status" value="1"/>
</dbReference>
<dbReference type="InterPro" id="IPR051399">
    <property type="entry name" value="RNA-guided_DNA_endo/Transpos"/>
</dbReference>
<keyword evidence="3" id="KW-0815">Transposition</keyword>
<evidence type="ECO:0000313" key="8">
    <source>
        <dbReference type="EMBL" id="PSN87705.1"/>
    </source>
</evidence>
<evidence type="ECO:0000256" key="3">
    <source>
        <dbReference type="ARBA" id="ARBA00022578"/>
    </source>
</evidence>
<evidence type="ECO:0000256" key="1">
    <source>
        <dbReference type="ARBA" id="ARBA00008761"/>
    </source>
</evidence>
<dbReference type="Proteomes" id="UP000240322">
    <property type="component" value="Unassembled WGS sequence"/>
</dbReference>
<keyword evidence="5" id="KW-0233">DNA recombination</keyword>
<dbReference type="PANTHER" id="PTHR30405">
    <property type="entry name" value="TRANSPOSASE"/>
    <property type="match status" value="1"/>
</dbReference>
<feature type="domain" description="Probable transposase IS891/IS1136/IS1341" evidence="6">
    <location>
        <begin position="153"/>
        <end position="243"/>
    </location>
</feature>
<dbReference type="Pfam" id="PF07282">
    <property type="entry name" value="Cas12f1-like_TNB"/>
    <property type="match status" value="1"/>
</dbReference>
<feature type="domain" description="Cas12f1-like TNB" evidence="7">
    <location>
        <begin position="276"/>
        <end position="342"/>
    </location>
</feature>
<sequence>MLLTIALALETTPEQRDTLLETMEAFNSACNYLASLGKHTNKYELQRIAYRELRERYGLSAQMAIRAISKVVETWKTNPESTPKFRLRGSMQYDQRILSFKGLDRVSIATLRGRLKLRLLVGGYQRGKLEGRRVRGQADLVYRNGEFFLYVVVDAPEENPFQPKDIIGVDLGIVNIATDSTGRNWSSERVEKVRKRYERLRSVLQSVGTKSAKRHLKKLSGKERRFKRDVNHCISKELVSYAEGTSSVIALEDLKGIRKRITVGRSGRSRHSKWAFGELRRFIEYKARLRGVPVIVVDPRNTSRECPLCHYTDRGNRFTRDVFRCLSCGYTAPADYVGAPNIRARAAVSQPIVARFLWEPQAPKL</sequence>
<evidence type="ECO:0000259" key="6">
    <source>
        <dbReference type="Pfam" id="PF01385"/>
    </source>
</evidence>
<evidence type="ECO:0000259" key="7">
    <source>
        <dbReference type="Pfam" id="PF07282"/>
    </source>
</evidence>
<evidence type="ECO:0000256" key="4">
    <source>
        <dbReference type="ARBA" id="ARBA00023125"/>
    </source>
</evidence>
<proteinExistence type="inferred from homology"/>
<dbReference type="GO" id="GO:0003677">
    <property type="term" value="F:DNA binding"/>
    <property type="evidence" value="ECO:0007669"/>
    <property type="project" value="UniProtKB-KW"/>
</dbReference>
<comment type="similarity">
    <text evidence="1">In the C-terminal section; belongs to the transposase 35 family.</text>
</comment>
<dbReference type="GO" id="GO:0006310">
    <property type="term" value="P:DNA recombination"/>
    <property type="evidence" value="ECO:0007669"/>
    <property type="project" value="UniProtKB-KW"/>
</dbReference>